<dbReference type="Proteomes" id="UP000601435">
    <property type="component" value="Unassembled WGS sequence"/>
</dbReference>
<reference evidence="2" key="1">
    <citation type="submission" date="2021-02" db="EMBL/GenBank/DDBJ databases">
        <authorList>
            <person name="Dougan E. K."/>
            <person name="Rhodes N."/>
            <person name="Thang M."/>
            <person name="Chan C."/>
        </authorList>
    </citation>
    <scope>NUCLEOTIDE SEQUENCE</scope>
</reference>
<name>A0A812L4T0_9DINO</name>
<evidence type="ECO:0000313" key="3">
    <source>
        <dbReference type="Proteomes" id="UP000601435"/>
    </source>
</evidence>
<dbReference type="EMBL" id="CAJNJA010008886">
    <property type="protein sequence ID" value="CAE7241382.1"/>
    <property type="molecule type" value="Genomic_DNA"/>
</dbReference>
<gene>
    <name evidence="2" type="ORF">SNEC2469_LOCUS4390</name>
</gene>
<comment type="caution">
    <text evidence="2">The sequence shown here is derived from an EMBL/GenBank/DDBJ whole genome shotgun (WGS) entry which is preliminary data.</text>
</comment>
<sequence length="102" mass="11388">MFHGRWLLGQELKVTVKSGDMMSTSARKVDDDFWRDELREMRQKGQLMRNDPWLMMQFAGQEAGWADWTRPGKGGKGKKGYAKGGAFMGKGDGPAGGFGLRC</sequence>
<protein>
    <submittedName>
        <fullName evidence="2">Uncharacterized protein</fullName>
    </submittedName>
</protein>
<feature type="region of interest" description="Disordered" evidence="1">
    <location>
        <begin position="66"/>
        <end position="86"/>
    </location>
</feature>
<accession>A0A812L4T0</accession>
<keyword evidence="3" id="KW-1185">Reference proteome</keyword>
<organism evidence="2 3">
    <name type="scientific">Symbiodinium necroappetens</name>
    <dbReference type="NCBI Taxonomy" id="1628268"/>
    <lineage>
        <taxon>Eukaryota</taxon>
        <taxon>Sar</taxon>
        <taxon>Alveolata</taxon>
        <taxon>Dinophyceae</taxon>
        <taxon>Suessiales</taxon>
        <taxon>Symbiodiniaceae</taxon>
        <taxon>Symbiodinium</taxon>
    </lineage>
</organism>
<dbReference type="AlphaFoldDB" id="A0A812L4T0"/>
<evidence type="ECO:0000256" key="1">
    <source>
        <dbReference type="SAM" id="MobiDB-lite"/>
    </source>
</evidence>
<evidence type="ECO:0000313" key="2">
    <source>
        <dbReference type="EMBL" id="CAE7241382.1"/>
    </source>
</evidence>
<proteinExistence type="predicted"/>